<evidence type="ECO:0000313" key="9">
    <source>
        <dbReference type="Proteomes" id="UP000583800"/>
    </source>
</evidence>
<evidence type="ECO:0000256" key="2">
    <source>
        <dbReference type="ARBA" id="ARBA00022475"/>
    </source>
</evidence>
<dbReference type="InterPro" id="IPR051791">
    <property type="entry name" value="Pra-immunoreactive"/>
</dbReference>
<name>A0A7X0C1V2_9ACTN</name>
<keyword evidence="2" id="KW-1003">Cell membrane</keyword>
<gene>
    <name evidence="8" type="ORF">FHU36_002075</name>
</gene>
<keyword evidence="3 6" id="KW-0812">Transmembrane</keyword>
<accession>A0A7X0C1V2</accession>
<dbReference type="EMBL" id="JACHJB010000001">
    <property type="protein sequence ID" value="MBB6345566.1"/>
    <property type="molecule type" value="Genomic_DNA"/>
</dbReference>
<dbReference type="PANTHER" id="PTHR36115">
    <property type="entry name" value="PROLINE-RICH ANTIGEN HOMOLOG-RELATED"/>
    <property type="match status" value="1"/>
</dbReference>
<dbReference type="Proteomes" id="UP000583800">
    <property type="component" value="Unassembled WGS sequence"/>
</dbReference>
<evidence type="ECO:0000256" key="6">
    <source>
        <dbReference type="SAM" id="Phobius"/>
    </source>
</evidence>
<evidence type="ECO:0000256" key="1">
    <source>
        <dbReference type="ARBA" id="ARBA00004651"/>
    </source>
</evidence>
<proteinExistence type="predicted"/>
<feature type="transmembrane region" description="Helical" evidence="6">
    <location>
        <begin position="122"/>
        <end position="143"/>
    </location>
</feature>
<evidence type="ECO:0000256" key="4">
    <source>
        <dbReference type="ARBA" id="ARBA00022989"/>
    </source>
</evidence>
<keyword evidence="9" id="KW-1185">Reference proteome</keyword>
<sequence>MTLAPEVAAAPPPAARRHRLSAFVLDYLIFSLLFAPVYLEWSEKETTGAPMLEDILQPYAGNRDGWMEVASIALIATYFFAQHALWGQTAGKQLCRLKVVSSATGNPPGPRASVIRALVHPALFAVPFIGPPLFLVNALSIMVHPKRRCLHDMIAGTMVVGLGDPARRGGGFLFALGLTVSLLAALALVVALLTR</sequence>
<feature type="transmembrane region" description="Helical" evidence="6">
    <location>
        <begin position="172"/>
        <end position="193"/>
    </location>
</feature>
<feature type="transmembrane region" description="Helical" evidence="6">
    <location>
        <begin position="20"/>
        <end position="39"/>
    </location>
</feature>
<keyword evidence="5 6" id="KW-0472">Membrane</keyword>
<comment type="subcellular location">
    <subcellularLocation>
        <location evidence="1">Cell membrane</location>
        <topology evidence="1">Multi-pass membrane protein</topology>
    </subcellularLocation>
</comment>
<evidence type="ECO:0000256" key="3">
    <source>
        <dbReference type="ARBA" id="ARBA00022692"/>
    </source>
</evidence>
<protein>
    <submittedName>
        <fullName evidence="8">Putative RDD family membrane protein YckC</fullName>
    </submittedName>
</protein>
<dbReference type="Pfam" id="PF06271">
    <property type="entry name" value="RDD"/>
    <property type="match status" value="1"/>
</dbReference>
<evidence type="ECO:0000259" key="7">
    <source>
        <dbReference type="Pfam" id="PF06271"/>
    </source>
</evidence>
<evidence type="ECO:0000313" key="8">
    <source>
        <dbReference type="EMBL" id="MBB6345566.1"/>
    </source>
</evidence>
<dbReference type="GO" id="GO:0005886">
    <property type="term" value="C:plasma membrane"/>
    <property type="evidence" value="ECO:0007669"/>
    <property type="project" value="UniProtKB-SubCell"/>
</dbReference>
<comment type="caution">
    <text evidence="8">The sequence shown here is derived from an EMBL/GenBank/DDBJ whole genome shotgun (WGS) entry which is preliminary data.</text>
</comment>
<keyword evidence="4 6" id="KW-1133">Transmembrane helix</keyword>
<dbReference type="AlphaFoldDB" id="A0A7X0C1V2"/>
<organism evidence="8 9">
    <name type="scientific">Nonomuraea muscovyensis</name>
    <dbReference type="NCBI Taxonomy" id="1124761"/>
    <lineage>
        <taxon>Bacteria</taxon>
        <taxon>Bacillati</taxon>
        <taxon>Actinomycetota</taxon>
        <taxon>Actinomycetes</taxon>
        <taxon>Streptosporangiales</taxon>
        <taxon>Streptosporangiaceae</taxon>
        <taxon>Nonomuraea</taxon>
    </lineage>
</organism>
<feature type="domain" description="RDD" evidence="7">
    <location>
        <begin position="17"/>
        <end position="156"/>
    </location>
</feature>
<feature type="transmembrane region" description="Helical" evidence="6">
    <location>
        <begin position="66"/>
        <end position="86"/>
    </location>
</feature>
<reference evidence="8 9" key="1">
    <citation type="submission" date="2020-08" db="EMBL/GenBank/DDBJ databases">
        <title>Sequencing the genomes of 1000 actinobacteria strains.</title>
        <authorList>
            <person name="Klenk H.-P."/>
        </authorList>
    </citation>
    <scope>NUCLEOTIDE SEQUENCE [LARGE SCALE GENOMIC DNA]</scope>
    <source>
        <strain evidence="8 9">DSM 45913</strain>
    </source>
</reference>
<evidence type="ECO:0000256" key="5">
    <source>
        <dbReference type="ARBA" id="ARBA00023136"/>
    </source>
</evidence>
<dbReference type="RefSeq" id="WP_185083491.1">
    <property type="nucleotide sequence ID" value="NZ_JACHJB010000001.1"/>
</dbReference>
<dbReference type="InterPro" id="IPR010432">
    <property type="entry name" value="RDD"/>
</dbReference>